<organism evidence="7">
    <name type="scientific">Rhizopus microsporus var. microsporus</name>
    <dbReference type="NCBI Taxonomy" id="86635"/>
    <lineage>
        <taxon>Eukaryota</taxon>
        <taxon>Fungi</taxon>
        <taxon>Fungi incertae sedis</taxon>
        <taxon>Mucoromycota</taxon>
        <taxon>Mucoromycotina</taxon>
        <taxon>Mucoromycetes</taxon>
        <taxon>Mucorales</taxon>
        <taxon>Mucorineae</taxon>
        <taxon>Rhizopodaceae</taxon>
        <taxon>Rhizopus</taxon>
    </lineage>
</organism>
<accession>A0A1X0RGR8</accession>
<evidence type="ECO:0000256" key="5">
    <source>
        <dbReference type="SAM" id="MobiDB-lite"/>
    </source>
</evidence>
<feature type="region of interest" description="Disordered" evidence="5">
    <location>
        <begin position="219"/>
        <end position="275"/>
    </location>
</feature>
<evidence type="ECO:0000256" key="4">
    <source>
        <dbReference type="ARBA" id="ARBA00023242"/>
    </source>
</evidence>
<dbReference type="InterPro" id="IPR038491">
    <property type="entry name" value="Velvet_dom_sf"/>
</dbReference>
<gene>
    <name evidence="7" type="ORF">BCV72DRAFT_332322</name>
</gene>
<dbReference type="PANTHER" id="PTHR33572:SF18">
    <property type="entry name" value="SPORE DEVELOPMENT REGULATOR VOSA"/>
    <property type="match status" value="1"/>
</dbReference>
<dbReference type="PROSITE" id="PS51821">
    <property type="entry name" value="VELVET"/>
    <property type="match status" value="1"/>
</dbReference>
<sequence length="373" mass="42944">MNITRINHLQQSRQLNVPFLHTSTSKPQTELAYSYFICLFISNLVFRYTLTVRQQPEKARLCSFKDKVDRRPLDPPPIVQLHQTGSINFNNYWLSSNFFVIATLIDSENYNDIHIVNGHQTTAGSIAQSLHKLRDTDNREGAFFVFSDISIRIEGVFRLKFTLFQIKGSEAERICYVISDRFQVYSPKCFPGMSGSTELTRLFSEQGVRLRIRKEARAACTSPMKRRREIQQNQNIRQNLESNDTYKSTKLRRTYQPSNILSRQESYSDTSPSEQKCTNVMSMQNLLITNSERSVNRASISSTSSSTASYKNNLLHQRILPPPLPTASYAYGFFSTNVAQDITTYPQPIKQHQQIPSTAIYSLHSQFYPEEDN</sequence>
<dbReference type="AlphaFoldDB" id="A0A1X0RGR8"/>
<dbReference type="InterPro" id="IPR037525">
    <property type="entry name" value="Velvet_dom"/>
</dbReference>
<dbReference type="OrthoDB" id="5599552at2759"/>
<keyword evidence="3" id="KW-0804">Transcription</keyword>
<dbReference type="EMBL" id="KV921858">
    <property type="protein sequence ID" value="ORE11235.1"/>
    <property type="molecule type" value="Genomic_DNA"/>
</dbReference>
<evidence type="ECO:0000313" key="7">
    <source>
        <dbReference type="EMBL" id="ORE11235.1"/>
    </source>
</evidence>
<dbReference type="InterPro" id="IPR021740">
    <property type="entry name" value="Velvet"/>
</dbReference>
<evidence type="ECO:0000259" key="6">
    <source>
        <dbReference type="PROSITE" id="PS51821"/>
    </source>
</evidence>
<evidence type="ECO:0000256" key="3">
    <source>
        <dbReference type="ARBA" id="ARBA00023163"/>
    </source>
</evidence>
<dbReference type="Pfam" id="PF11754">
    <property type="entry name" value="Velvet"/>
    <property type="match status" value="1"/>
</dbReference>
<protein>
    <recommendedName>
        <fullName evidence="6">Velvet domain-containing protein</fullName>
    </recommendedName>
</protein>
<feature type="compositionally biased region" description="Polar residues" evidence="5">
    <location>
        <begin position="255"/>
        <end position="275"/>
    </location>
</feature>
<dbReference type="Gene3D" id="2.60.40.3960">
    <property type="entry name" value="Velvet domain"/>
    <property type="match status" value="1"/>
</dbReference>
<feature type="domain" description="Velvet" evidence="6">
    <location>
        <begin position="43"/>
        <end position="213"/>
    </location>
</feature>
<keyword evidence="4" id="KW-0539">Nucleus</keyword>
<keyword evidence="2" id="KW-0805">Transcription regulation</keyword>
<reference evidence="7" key="1">
    <citation type="journal article" date="2016" name="Proc. Natl. Acad. Sci. U.S.A.">
        <title>Lipid metabolic changes in an early divergent fungus govern the establishment of a mutualistic symbiosis with endobacteria.</title>
        <authorList>
            <person name="Lastovetsky O.A."/>
            <person name="Gaspar M.L."/>
            <person name="Mondo S.J."/>
            <person name="LaButti K.M."/>
            <person name="Sandor L."/>
            <person name="Grigoriev I.V."/>
            <person name="Henry S.A."/>
            <person name="Pawlowska T.E."/>
        </authorList>
    </citation>
    <scope>NUCLEOTIDE SEQUENCE [LARGE SCALE GENOMIC DNA]</scope>
    <source>
        <strain evidence="7">ATCC 52814</strain>
    </source>
</reference>
<comment type="subcellular location">
    <subcellularLocation>
        <location evidence="1">Nucleus</location>
    </subcellularLocation>
</comment>
<name>A0A1X0RGR8_RHIZD</name>
<dbReference type="GO" id="GO:0005634">
    <property type="term" value="C:nucleus"/>
    <property type="evidence" value="ECO:0007669"/>
    <property type="project" value="UniProtKB-SubCell"/>
</dbReference>
<dbReference type="VEuPathDB" id="FungiDB:BCV72DRAFT_332322"/>
<dbReference type="PANTHER" id="PTHR33572">
    <property type="entry name" value="SPORE DEVELOPMENT REGULATOR VOSA"/>
    <property type="match status" value="1"/>
</dbReference>
<evidence type="ECO:0000256" key="1">
    <source>
        <dbReference type="ARBA" id="ARBA00004123"/>
    </source>
</evidence>
<proteinExistence type="predicted"/>
<evidence type="ECO:0000256" key="2">
    <source>
        <dbReference type="ARBA" id="ARBA00023015"/>
    </source>
</evidence>
<dbReference type="Proteomes" id="UP000242414">
    <property type="component" value="Unassembled WGS sequence"/>
</dbReference>